<dbReference type="SUPFAM" id="SSF51197">
    <property type="entry name" value="Clavaminate synthase-like"/>
    <property type="match status" value="1"/>
</dbReference>
<dbReference type="EMBL" id="CP119950">
    <property type="protein sequence ID" value="WFD01218.1"/>
    <property type="molecule type" value="Genomic_DNA"/>
</dbReference>
<sequence length="505" mass="58029">MLPTKYQGYEPKHADRIAKEPSTISAEALWENYVVKRRPVILVGNLDDKQWRGDLWTDLNYLREKAGSAKVRVEPIHPEHKVFGTSTRRENMLFADYLDSLQGENARNYYLTTQYELDLAQDDPLEQDLDKGPPLDTILPAPTNFLQDDFPLYPRVLGHLVLQQCNLWLGASSQPRSSGLHHDFHDNLYVLLSGHKRFVLFPPSAYESLHLRGEVRKIHPNGLLVYEDPGRIQADGLDALDAAHWRIAARARHLLNPPSKRKRLNHSEDQATAQKRYEDAKDTYWLLQETYANDDASADLGDWSSEGDIEDGQDEGDEEDEEDEEDVEEEENEEDEEVGEDEEDEEDGQDEEVEEAEDDKKDEDSADDLQDSYKIDTHNPPRQESKEIPTEPPSFSRIQPHVLHTHFQIESPIPAPSKQVKEVRPNADCPTPLVVDLQPGEMLYLPASWFHEVTSKGTPNTPHMAFNYWMHPPDATDFANPYKDKEVWQEIQLQIQEKWGKNGVQ</sequence>
<dbReference type="InterPro" id="IPR003347">
    <property type="entry name" value="JmjC_dom"/>
</dbReference>
<dbReference type="Pfam" id="PF13621">
    <property type="entry name" value="Cupin_8"/>
    <property type="match status" value="1"/>
</dbReference>
<dbReference type="PANTHER" id="PTHR12461">
    <property type="entry name" value="HYPOXIA-INDUCIBLE FACTOR 1 ALPHA INHIBITOR-RELATED"/>
    <property type="match status" value="1"/>
</dbReference>
<dbReference type="PROSITE" id="PS51184">
    <property type="entry name" value="JMJC"/>
    <property type="match status" value="1"/>
</dbReference>
<dbReference type="Proteomes" id="UP001219567">
    <property type="component" value="Chromosome 8"/>
</dbReference>
<evidence type="ECO:0000313" key="4">
    <source>
        <dbReference type="Proteomes" id="UP001219567"/>
    </source>
</evidence>
<protein>
    <recommendedName>
        <fullName evidence="2">JmjC domain-containing protein</fullName>
    </recommendedName>
</protein>
<reference evidence="3 4" key="1">
    <citation type="submission" date="2023-03" db="EMBL/GenBank/DDBJ databases">
        <title>Mating type loci evolution in Malassezia.</title>
        <authorList>
            <person name="Coelho M.A."/>
        </authorList>
    </citation>
    <scope>NUCLEOTIDE SEQUENCE [LARGE SCALE GENOMIC DNA]</scope>
    <source>
        <strain evidence="3 4">CBS 9725</strain>
    </source>
</reference>
<accession>A0AAJ6CIB2</accession>
<evidence type="ECO:0000313" key="3">
    <source>
        <dbReference type="EMBL" id="WFD01218.1"/>
    </source>
</evidence>
<dbReference type="AlphaFoldDB" id="A0AAJ6CIB2"/>
<name>A0AAJ6CIB2_9BASI</name>
<keyword evidence="4" id="KW-1185">Reference proteome</keyword>
<feature type="region of interest" description="Disordered" evidence="1">
    <location>
        <begin position="296"/>
        <end position="397"/>
    </location>
</feature>
<dbReference type="InterPro" id="IPR041667">
    <property type="entry name" value="Cupin_8"/>
</dbReference>
<proteinExistence type="predicted"/>
<dbReference type="InterPro" id="IPR014710">
    <property type="entry name" value="RmlC-like_jellyroll"/>
</dbReference>
<organism evidence="3 4">
    <name type="scientific">Malassezia yamatoensis</name>
    <dbReference type="NCBI Taxonomy" id="253288"/>
    <lineage>
        <taxon>Eukaryota</taxon>
        <taxon>Fungi</taxon>
        <taxon>Dikarya</taxon>
        <taxon>Basidiomycota</taxon>
        <taxon>Ustilaginomycotina</taxon>
        <taxon>Malasseziomycetes</taxon>
        <taxon>Malasseziales</taxon>
        <taxon>Malasseziaceae</taxon>
        <taxon>Malassezia</taxon>
    </lineage>
</organism>
<feature type="compositionally biased region" description="Acidic residues" evidence="1">
    <location>
        <begin position="305"/>
        <end position="357"/>
    </location>
</feature>
<feature type="compositionally biased region" description="Basic and acidic residues" evidence="1">
    <location>
        <begin position="371"/>
        <end position="389"/>
    </location>
</feature>
<dbReference type="Gene3D" id="2.60.120.650">
    <property type="entry name" value="Cupin"/>
    <property type="match status" value="1"/>
</dbReference>
<feature type="domain" description="JmjC" evidence="2">
    <location>
        <begin position="142"/>
        <end position="487"/>
    </location>
</feature>
<gene>
    <name evidence="3" type="ORF">MYAM1_003980</name>
</gene>
<dbReference type="Gene3D" id="2.60.120.10">
    <property type="entry name" value="Jelly Rolls"/>
    <property type="match status" value="1"/>
</dbReference>
<evidence type="ECO:0000259" key="2">
    <source>
        <dbReference type="PROSITE" id="PS51184"/>
    </source>
</evidence>
<evidence type="ECO:0000256" key="1">
    <source>
        <dbReference type="SAM" id="MobiDB-lite"/>
    </source>
</evidence>
<dbReference type="PANTHER" id="PTHR12461:SF100">
    <property type="entry name" value="JMJC DOMAIN-CONTAINING PROTEIN 4"/>
    <property type="match status" value="1"/>
</dbReference>